<dbReference type="AlphaFoldDB" id="A0A2P2JS79"/>
<dbReference type="EMBL" id="GGEC01015848">
    <property type="protein sequence ID" value="MBW96331.1"/>
    <property type="molecule type" value="Transcribed_RNA"/>
</dbReference>
<reference evidence="2" key="1">
    <citation type="submission" date="2018-02" db="EMBL/GenBank/DDBJ databases">
        <title>Rhizophora mucronata_Transcriptome.</title>
        <authorList>
            <person name="Meera S.P."/>
            <person name="Sreeshan A."/>
            <person name="Augustine A."/>
        </authorList>
    </citation>
    <scope>NUCLEOTIDE SEQUENCE</scope>
    <source>
        <tissue evidence="2">Leaf</tissue>
    </source>
</reference>
<keyword evidence="1" id="KW-0472">Membrane</keyword>
<name>A0A2P2JS79_RHIMU</name>
<evidence type="ECO:0000313" key="2">
    <source>
        <dbReference type="EMBL" id="MBW96331.1"/>
    </source>
</evidence>
<sequence length="47" mass="5790">MQTSSGSLFFLERESWVSFKERKCFLFLFFFLGGVYSVWLLWKWKKV</sequence>
<protein>
    <submittedName>
        <fullName evidence="2">Uncharacterized protein</fullName>
    </submittedName>
</protein>
<evidence type="ECO:0000256" key="1">
    <source>
        <dbReference type="SAM" id="Phobius"/>
    </source>
</evidence>
<accession>A0A2P2JS79</accession>
<keyword evidence="1" id="KW-1133">Transmembrane helix</keyword>
<organism evidence="2">
    <name type="scientific">Rhizophora mucronata</name>
    <name type="common">Asiatic mangrove</name>
    <dbReference type="NCBI Taxonomy" id="61149"/>
    <lineage>
        <taxon>Eukaryota</taxon>
        <taxon>Viridiplantae</taxon>
        <taxon>Streptophyta</taxon>
        <taxon>Embryophyta</taxon>
        <taxon>Tracheophyta</taxon>
        <taxon>Spermatophyta</taxon>
        <taxon>Magnoliopsida</taxon>
        <taxon>eudicotyledons</taxon>
        <taxon>Gunneridae</taxon>
        <taxon>Pentapetalae</taxon>
        <taxon>rosids</taxon>
        <taxon>fabids</taxon>
        <taxon>Malpighiales</taxon>
        <taxon>Rhizophoraceae</taxon>
        <taxon>Rhizophora</taxon>
    </lineage>
</organism>
<proteinExistence type="predicted"/>
<keyword evidence="1" id="KW-0812">Transmembrane</keyword>
<feature type="transmembrane region" description="Helical" evidence="1">
    <location>
        <begin position="25"/>
        <end position="42"/>
    </location>
</feature>